<dbReference type="EnsemblBacteria" id="AAC06628">
    <property type="protein sequence ID" value="AAC06628"/>
    <property type="gene ID" value="aq_324"/>
</dbReference>
<keyword evidence="5" id="KW-0049">Antioxidant</keyword>
<accession>O66661</accession>
<feature type="domain" description="ParB-like N-terminal" evidence="9">
    <location>
        <begin position="16"/>
        <end position="105"/>
    </location>
</feature>
<evidence type="ECO:0000256" key="2">
    <source>
        <dbReference type="ARBA" id="ARBA00013055"/>
    </source>
</evidence>
<proteinExistence type="inferred from homology"/>
<dbReference type="PIR" id="A70329">
    <property type="entry name" value="A70329"/>
</dbReference>
<dbReference type="SUPFAM" id="SSF110849">
    <property type="entry name" value="ParB/Sulfiredoxin"/>
    <property type="match status" value="1"/>
</dbReference>
<keyword evidence="6" id="KW-0560">Oxidoreductase</keyword>
<dbReference type="GO" id="GO:0032542">
    <property type="term" value="F:sulfiredoxin activity"/>
    <property type="evidence" value="ECO:0007669"/>
    <property type="project" value="UniProtKB-EC"/>
</dbReference>
<evidence type="ECO:0000256" key="5">
    <source>
        <dbReference type="ARBA" id="ARBA00022862"/>
    </source>
</evidence>
<dbReference type="OrthoDB" id="9771335at2"/>
<keyword evidence="11" id="KW-1185">Reference proteome</keyword>
<dbReference type="PANTHER" id="PTHR21348">
    <property type="match status" value="1"/>
</dbReference>
<dbReference type="KEGG" id="aae:aq_324"/>
<keyword evidence="3" id="KW-0547">Nucleotide-binding</keyword>
<organism evidence="10 11">
    <name type="scientific">Aquifex aeolicus (strain VF5)</name>
    <dbReference type="NCBI Taxonomy" id="224324"/>
    <lineage>
        <taxon>Bacteria</taxon>
        <taxon>Pseudomonadati</taxon>
        <taxon>Aquificota</taxon>
        <taxon>Aquificia</taxon>
        <taxon>Aquificales</taxon>
        <taxon>Aquificaceae</taxon>
        <taxon>Aquifex</taxon>
    </lineage>
</organism>
<name>O66661_AQUAE</name>
<evidence type="ECO:0000256" key="1">
    <source>
        <dbReference type="ARBA" id="ARBA00009609"/>
    </source>
</evidence>
<evidence type="ECO:0000313" key="10">
    <source>
        <dbReference type="EMBL" id="AAC06628.1"/>
    </source>
</evidence>
<dbReference type="RefSeq" id="WP_010880159.1">
    <property type="nucleotide sequence ID" value="NC_000918.1"/>
</dbReference>
<evidence type="ECO:0000313" key="11">
    <source>
        <dbReference type="Proteomes" id="UP000000798"/>
    </source>
</evidence>
<gene>
    <name evidence="10" type="ordered locus">aq_324</name>
</gene>
<dbReference type="AlphaFoldDB" id="O66661"/>
<dbReference type="InterPro" id="IPR036086">
    <property type="entry name" value="ParB/Sulfiredoxin_sf"/>
</dbReference>
<dbReference type="PANTHER" id="PTHR21348:SF2">
    <property type="entry name" value="SULFIREDOXIN-1"/>
    <property type="match status" value="1"/>
</dbReference>
<comment type="similarity">
    <text evidence="1">Belongs to the sulfiredoxin family.</text>
</comment>
<evidence type="ECO:0000256" key="4">
    <source>
        <dbReference type="ARBA" id="ARBA00022840"/>
    </source>
</evidence>
<dbReference type="Gene3D" id="3.90.1530.10">
    <property type="entry name" value="Conserved hypothetical protein from pyrococcus furiosus pfu- 392566-001, ParB domain"/>
    <property type="match status" value="1"/>
</dbReference>
<evidence type="ECO:0000259" key="9">
    <source>
        <dbReference type="SMART" id="SM00470"/>
    </source>
</evidence>
<dbReference type="SMART" id="SM00470">
    <property type="entry name" value="ParB"/>
    <property type="match status" value="1"/>
</dbReference>
<keyword evidence="7" id="KW-1015">Disulfide bond</keyword>
<dbReference type="InterPro" id="IPR016692">
    <property type="entry name" value="Sulfiredoxin"/>
</dbReference>
<protein>
    <recommendedName>
        <fullName evidence="2">sulfiredoxin</fullName>
        <ecNumber evidence="2">1.8.98.2</ecNumber>
    </recommendedName>
</protein>
<dbReference type="STRING" id="224324.aq_324"/>
<evidence type="ECO:0000256" key="3">
    <source>
        <dbReference type="ARBA" id="ARBA00022741"/>
    </source>
</evidence>
<evidence type="ECO:0000256" key="8">
    <source>
        <dbReference type="ARBA" id="ARBA00047514"/>
    </source>
</evidence>
<dbReference type="EMBL" id="AE000657">
    <property type="protein sequence ID" value="AAC06628.1"/>
    <property type="molecule type" value="Genomic_DNA"/>
</dbReference>
<dbReference type="EC" id="1.8.98.2" evidence="2"/>
<keyword evidence="4" id="KW-0067">ATP-binding</keyword>
<dbReference type="InParanoid" id="O66661"/>
<sequence length="260" mass="30383">MYTLREPYKGYEVKVTLLPIEDIVIPPIQRDLSETLIKKLMLSIEKVGFVDPILVVEGEEGKYEVINGQHRLKAAELLGIREIPAIILPQETKDYIISLNVEKAPNLKDKAHQAYEIFMKYLKENPEMEEVELENMVEEPYFLTVGFITDRFGEKRFPAYAFEKVLKKVDEFLGLPLEEAERERENRANVLRDVREVMEEKYQELGLTNALHKEAIISKAFQSVYGKRVRKVDDDFYTVFEKIKEAIPRVSFTEEELESF</sequence>
<dbReference type="InterPro" id="IPR003115">
    <property type="entry name" value="ParB_N"/>
</dbReference>
<dbReference type="eggNOG" id="COG1475">
    <property type="taxonomic scope" value="Bacteria"/>
</dbReference>
<comment type="catalytic activity">
    <reaction evidence="8">
        <text>S-hydroxy-S-oxy-L-cysteinyl-[peroxiredoxin] + [protein]-dithiol + ATP = S-hydroxy-L-cysteinyl-[peroxiredoxin] + [protein]-disulfide + ADP + phosphate</text>
        <dbReference type="Rhea" id="RHEA:17545"/>
        <dbReference type="Rhea" id="RHEA-COMP:10593"/>
        <dbReference type="Rhea" id="RHEA-COMP:10594"/>
        <dbReference type="Rhea" id="RHEA-COMP:13681"/>
        <dbReference type="Rhea" id="RHEA-COMP:17976"/>
        <dbReference type="ChEBI" id="CHEBI:29950"/>
        <dbReference type="ChEBI" id="CHEBI:30616"/>
        <dbReference type="ChEBI" id="CHEBI:43474"/>
        <dbReference type="ChEBI" id="CHEBI:50058"/>
        <dbReference type="ChEBI" id="CHEBI:61973"/>
        <dbReference type="ChEBI" id="CHEBI:61974"/>
        <dbReference type="ChEBI" id="CHEBI:456216"/>
        <dbReference type="EC" id="1.8.98.2"/>
    </reaction>
</comment>
<dbReference type="SMR" id="O66661"/>
<dbReference type="GO" id="GO:0005524">
    <property type="term" value="F:ATP binding"/>
    <property type="evidence" value="ECO:0007669"/>
    <property type="project" value="UniProtKB-KW"/>
</dbReference>
<reference evidence="10 11" key="1">
    <citation type="journal article" date="1998" name="Nature">
        <title>The complete genome of the hyperthermophilic bacterium Aquifex aeolicus.</title>
        <authorList>
            <person name="Deckert G."/>
            <person name="Warren P.V."/>
            <person name="Gaasterland T."/>
            <person name="Young W.G."/>
            <person name="Lenox A.L."/>
            <person name="Graham D.E."/>
            <person name="Overbeek R."/>
            <person name="Snead M.A."/>
            <person name="Keller M."/>
            <person name="Aujay M."/>
            <person name="Huber R."/>
            <person name="Feldman R.A."/>
            <person name="Short J.M."/>
            <person name="Olson G.J."/>
            <person name="Swanson R.V."/>
        </authorList>
    </citation>
    <scope>NUCLEOTIDE SEQUENCE [LARGE SCALE GENOMIC DNA]</scope>
    <source>
        <strain evidence="10 11">VF5</strain>
    </source>
</reference>
<dbReference type="Pfam" id="PF02195">
    <property type="entry name" value="ParB_N"/>
    <property type="match status" value="1"/>
</dbReference>
<evidence type="ECO:0000256" key="7">
    <source>
        <dbReference type="ARBA" id="ARBA00023157"/>
    </source>
</evidence>
<evidence type="ECO:0000256" key="6">
    <source>
        <dbReference type="ARBA" id="ARBA00023002"/>
    </source>
</evidence>
<dbReference type="HOGENOM" id="CLU_1044450_0_0_0"/>
<dbReference type="Proteomes" id="UP000000798">
    <property type="component" value="Chromosome"/>
</dbReference>